<accession>A0ABW9F9U2</accession>
<evidence type="ECO:0000313" key="4">
    <source>
        <dbReference type="Proteomes" id="UP001629745"/>
    </source>
</evidence>
<evidence type="ECO:0000313" key="3">
    <source>
        <dbReference type="EMBL" id="MFM1722014.1"/>
    </source>
</evidence>
<dbReference type="EC" id="3.1.1.103" evidence="3"/>
<protein>
    <submittedName>
        <fullName evidence="3">Serine hydrolase domain-containing protein</fullName>
        <ecNumber evidence="3">3.1.1.103</ecNumber>
    </submittedName>
</protein>
<dbReference type="InterPro" id="IPR001466">
    <property type="entry name" value="Beta-lactam-related"/>
</dbReference>
<gene>
    <name evidence="3" type="ORF">ABEU20_000554</name>
</gene>
<dbReference type="EMBL" id="JBDLNV010000001">
    <property type="protein sequence ID" value="MFM1722014.1"/>
    <property type="molecule type" value="Genomic_DNA"/>
</dbReference>
<comment type="caution">
    <text evidence="3">The sequence shown here is derived from an EMBL/GenBank/DDBJ whole genome shotgun (WGS) entry which is preliminary data.</text>
</comment>
<dbReference type="Gene3D" id="3.40.710.10">
    <property type="entry name" value="DD-peptidase/beta-lactamase superfamily"/>
    <property type="match status" value="1"/>
</dbReference>
<dbReference type="RefSeq" id="WP_420162607.1">
    <property type="nucleotide sequence ID" value="NZ_JBDLNV010000001.1"/>
</dbReference>
<feature type="signal peptide" evidence="1">
    <location>
        <begin position="1"/>
        <end position="35"/>
    </location>
</feature>
<keyword evidence="1" id="KW-0732">Signal</keyword>
<dbReference type="SUPFAM" id="SSF56601">
    <property type="entry name" value="beta-lactamase/transpeptidase-like"/>
    <property type="match status" value="1"/>
</dbReference>
<dbReference type="Pfam" id="PF00144">
    <property type="entry name" value="Beta-lactamase"/>
    <property type="match status" value="1"/>
</dbReference>
<organism evidence="3 4">
    <name type="scientific">Rhodococcus parequi</name>
    <dbReference type="NCBI Taxonomy" id="3137122"/>
    <lineage>
        <taxon>Bacteria</taxon>
        <taxon>Bacillati</taxon>
        <taxon>Actinomycetota</taxon>
        <taxon>Actinomycetes</taxon>
        <taxon>Mycobacteriales</taxon>
        <taxon>Nocardiaceae</taxon>
        <taxon>Rhodococcus</taxon>
    </lineage>
</organism>
<dbReference type="InterPro" id="IPR050491">
    <property type="entry name" value="AmpC-like"/>
</dbReference>
<feature type="domain" description="Beta-lactamase-related" evidence="2">
    <location>
        <begin position="61"/>
        <end position="404"/>
    </location>
</feature>
<keyword evidence="3" id="KW-0378">Hydrolase</keyword>
<dbReference type="InterPro" id="IPR012338">
    <property type="entry name" value="Beta-lactam/transpept-like"/>
</dbReference>
<keyword evidence="4" id="KW-1185">Reference proteome</keyword>
<proteinExistence type="predicted"/>
<sequence>MQPTLRRPYRRAGVAVLATATCVVLAATLAPTASAAIPVPNAGSSTGDGWETRTVARAASKVVGQSAPGMSIAIVKRNPNRPDEAITTTYHFGMADKERHRPVGVQTQFEIASETKTFTAALLAKRITEGHSDLDDLAQDYEQNVTFPTMGGAAITLGDLVTHRSGLADDPGNLNAGCPGGGTHGCSDAKALYNRTLLWEGLEAPGALADAPGSAWLYSDFGFGALGTLMADAYEPGHAEPRFADVVQRELTGPLGMTGTVIESPTPDLAVPYSNGTPTDLWYNTGALAGGGGLISTASDMAKWVAATLGYGDDPLVPVLQSMLEPIPGVSPTNMPHMQMGMAWQLFPAQNGINRPYAFKNGGASGTTSATYLMPSEGWGVTVMANGDDSAATDGAAFELMRELAPDYPATPEGAVGSLSFGSLGS</sequence>
<reference evidence="3 4" key="1">
    <citation type="submission" date="2023-11" db="EMBL/GenBank/DDBJ databases">
        <authorList>
            <person name="Val-Calvo J."/>
            <person name="Scortti M."/>
            <person name="Vazquez-Boland J."/>
        </authorList>
    </citation>
    <scope>NUCLEOTIDE SEQUENCE [LARGE SCALE GENOMIC DNA]</scope>
    <source>
        <strain evidence="3 4">PAM 2766</strain>
    </source>
</reference>
<name>A0ABW9F9U2_9NOCA</name>
<evidence type="ECO:0000259" key="2">
    <source>
        <dbReference type="Pfam" id="PF00144"/>
    </source>
</evidence>
<dbReference type="Proteomes" id="UP001629745">
    <property type="component" value="Unassembled WGS sequence"/>
</dbReference>
<evidence type="ECO:0000256" key="1">
    <source>
        <dbReference type="SAM" id="SignalP"/>
    </source>
</evidence>
<feature type="chain" id="PRO_5046324483" evidence="1">
    <location>
        <begin position="36"/>
        <end position="426"/>
    </location>
</feature>
<dbReference type="PANTHER" id="PTHR46825">
    <property type="entry name" value="D-ALANYL-D-ALANINE-CARBOXYPEPTIDASE/ENDOPEPTIDASE AMPH"/>
    <property type="match status" value="1"/>
</dbReference>
<dbReference type="GO" id="GO:0016787">
    <property type="term" value="F:hydrolase activity"/>
    <property type="evidence" value="ECO:0007669"/>
    <property type="project" value="UniProtKB-KW"/>
</dbReference>
<dbReference type="PANTHER" id="PTHR46825:SF8">
    <property type="entry name" value="BETA-LACTAMASE-RELATED"/>
    <property type="match status" value="1"/>
</dbReference>